<protein>
    <submittedName>
        <fullName evidence="2">Uncharacterized protein</fullName>
    </submittedName>
</protein>
<gene>
    <name evidence="2" type="ORF">WICPIJ_004380</name>
</gene>
<reference evidence="2" key="1">
    <citation type="journal article" date="2021" name="Open Biol.">
        <title>Shared evolutionary footprints suggest mitochondrial oxidative damage underlies multiple complex I losses in fungi.</title>
        <authorList>
            <person name="Schikora-Tamarit M.A."/>
            <person name="Marcet-Houben M."/>
            <person name="Nosek J."/>
            <person name="Gabaldon T."/>
        </authorList>
    </citation>
    <scope>NUCLEOTIDE SEQUENCE</scope>
    <source>
        <strain evidence="2">CBS2887</strain>
    </source>
</reference>
<evidence type="ECO:0000256" key="1">
    <source>
        <dbReference type="SAM" id="MobiDB-lite"/>
    </source>
</evidence>
<accession>A0A9P8Q827</accession>
<proteinExistence type="predicted"/>
<organism evidence="2 3">
    <name type="scientific">Wickerhamomyces pijperi</name>
    <name type="common">Yeast</name>
    <name type="synonym">Pichia pijperi</name>
    <dbReference type="NCBI Taxonomy" id="599730"/>
    <lineage>
        <taxon>Eukaryota</taxon>
        <taxon>Fungi</taxon>
        <taxon>Dikarya</taxon>
        <taxon>Ascomycota</taxon>
        <taxon>Saccharomycotina</taxon>
        <taxon>Saccharomycetes</taxon>
        <taxon>Phaffomycetales</taxon>
        <taxon>Wickerhamomycetaceae</taxon>
        <taxon>Wickerhamomyces</taxon>
    </lineage>
</organism>
<dbReference type="AlphaFoldDB" id="A0A9P8Q827"/>
<name>A0A9P8Q827_WICPI</name>
<dbReference type="Proteomes" id="UP000774326">
    <property type="component" value="Unassembled WGS sequence"/>
</dbReference>
<feature type="compositionally biased region" description="Acidic residues" evidence="1">
    <location>
        <begin position="366"/>
        <end position="379"/>
    </location>
</feature>
<reference evidence="2" key="2">
    <citation type="submission" date="2021-01" db="EMBL/GenBank/DDBJ databases">
        <authorList>
            <person name="Schikora-Tamarit M.A."/>
        </authorList>
    </citation>
    <scope>NUCLEOTIDE SEQUENCE</scope>
    <source>
        <strain evidence="2">CBS2887</strain>
    </source>
</reference>
<dbReference type="EMBL" id="JAEUBG010002387">
    <property type="protein sequence ID" value="KAH3684624.1"/>
    <property type="molecule type" value="Genomic_DNA"/>
</dbReference>
<evidence type="ECO:0000313" key="2">
    <source>
        <dbReference type="EMBL" id="KAH3684624.1"/>
    </source>
</evidence>
<evidence type="ECO:0000313" key="3">
    <source>
        <dbReference type="Proteomes" id="UP000774326"/>
    </source>
</evidence>
<feature type="region of interest" description="Disordered" evidence="1">
    <location>
        <begin position="355"/>
        <end position="379"/>
    </location>
</feature>
<sequence length="573" mass="65734">MTQDIDSNRPISNPPFIHPKKQSPAFIIIVIGEGQNIHHQFSCRITTLNDVVRYIQIPKILSANNYRGIINTDGNEDEENSEITDVKDAILIKFQSVINDYLVKSMLEPELKLSIQLCHDLNSHEVHHTIRSSYGPIAHLLSAIPHSIDVFKSHPGTGLRLNKGDNIGLFDWASLIDTKSGRLDSTPHKDDCIGLVFHVLKMGHKKTNPGEFTGKKTDKDFNRIWKRCGVSQLFTDDEDSSSIIDHNTSLLSIDVIVIDWKPSFREMSRLKAIPDHEVLNYSNHLLRTMIAAARDTFKRALPLEKLKELAQEVREMSRNDYETNPDIEVEQPADQEEEISCDLNIAKEKRLTEDIESSVNTKSPEIIEEEEEEEGEDELEIKTPKDIMSQESIDANYELLHKLTQTPLDRQLSRNVKDARLCDSLLSSIAYLNNKLRPSYIYFRIFHGSSDQFPNYHDEANQVSVQYAIRSLYDMFDNIPPLEKMTDHGVELRKAVLLRKAWKNNEENDNVVLTRVDLNAAARKAHMKRKEIKLRIKRREELAAYYDDLDESEDFGNGSPLRTSCFTLSEDKI</sequence>
<keyword evidence="3" id="KW-1185">Reference proteome</keyword>
<comment type="caution">
    <text evidence="2">The sequence shown here is derived from an EMBL/GenBank/DDBJ whole genome shotgun (WGS) entry which is preliminary data.</text>
</comment>